<keyword evidence="10" id="KW-0645">Protease</keyword>
<keyword evidence="3" id="KW-0805">Transcription regulation</keyword>
<dbReference type="InterPro" id="IPR036864">
    <property type="entry name" value="Zn2-C6_fun-type_DNA-bd_sf"/>
</dbReference>
<keyword evidence="8" id="KW-0812">Transmembrane</keyword>
<evidence type="ECO:0000256" key="8">
    <source>
        <dbReference type="SAM" id="Phobius"/>
    </source>
</evidence>
<sequence>MKRARFDSSQVSPPSESAEHQPKVSRKIRACQACQNRKIKCDLEPGQEQCARCARLGLKCVVNKSLQTLLDSENEWKNNIEAQMQSLQAALSEVQRALSMHVNVHVPRPTPAQLPGLQASASANNAHAHGFRGGGHGHGHSHSHSHSHGPSMPVQPPPQTHVDAPAPVPVPIRPTGMTRENSVEPEAPEADDQAMVNAPMASLYEVTKLRNVRSDPWARMHRPSSPSQKPDFISQGKFDLQEAERLFARFRETLNAYLWGGIALVHDSLEGARASSSLLTAAILAVTALHAQDDGTSFDVCYPIFLELVSQAMFDRYHSLDDVRGLCIGAFYLSDLSWKLSGLAVRIATELNLHQFCAMAIGDRPEYVEEARLWYFLYVCDHHFSIAYGRPPVISENSTLSCHEDFLRLPGITMSDLRLHSQVGVFIILSRIYHVFGPDRSRMIANDEFEILRRFDVDLARWRDQWKPRLAPNPHIADYPAKGVILHYHFARVQLFAICLRGLRPSEQFRMSNERRELVNLAICSAFGALELILNDPDMRRAVLGVPLYLLTTIAYACLFLMKAQTQWRSANLNIRHETVASTIEGIIILLEETSPCVRHVAHYLGRGLNGMLQKFKEHNAMEKQQVQNGQPVPVSYADGGAWPDWNSWMFGTANVPSQFGSDQDQQYGLSFLDALSSQMPG</sequence>
<evidence type="ECO:0000256" key="2">
    <source>
        <dbReference type="ARBA" id="ARBA00022723"/>
    </source>
</evidence>
<evidence type="ECO:0000256" key="5">
    <source>
        <dbReference type="ARBA" id="ARBA00023163"/>
    </source>
</evidence>
<comment type="subcellular location">
    <subcellularLocation>
        <location evidence="1">Nucleus</location>
    </subcellularLocation>
</comment>
<evidence type="ECO:0000256" key="6">
    <source>
        <dbReference type="ARBA" id="ARBA00023242"/>
    </source>
</evidence>
<dbReference type="RefSeq" id="XP_014549582.1">
    <property type="nucleotide sequence ID" value="XM_014694096.1"/>
</dbReference>
<dbReference type="SMART" id="SM00066">
    <property type="entry name" value="GAL4"/>
    <property type="match status" value="1"/>
</dbReference>
<feature type="region of interest" description="Disordered" evidence="7">
    <location>
        <begin position="126"/>
        <end position="189"/>
    </location>
</feature>
<evidence type="ECO:0000256" key="4">
    <source>
        <dbReference type="ARBA" id="ARBA00023125"/>
    </source>
</evidence>
<dbReference type="InterPro" id="IPR007219">
    <property type="entry name" value="XnlR_reg_dom"/>
</dbReference>
<dbReference type="Pfam" id="PF00172">
    <property type="entry name" value="Zn_clus"/>
    <property type="match status" value="1"/>
</dbReference>
<keyword evidence="4" id="KW-0238">DNA-binding</keyword>
<proteinExistence type="predicted"/>
<dbReference type="GO" id="GO:0000981">
    <property type="term" value="F:DNA-binding transcription factor activity, RNA polymerase II-specific"/>
    <property type="evidence" value="ECO:0007669"/>
    <property type="project" value="InterPro"/>
</dbReference>
<dbReference type="AlphaFoldDB" id="A0A7D5UQP4"/>
<organism evidence="10 11">
    <name type="scientific">Metarhizium brunneum</name>
    <dbReference type="NCBI Taxonomy" id="500148"/>
    <lineage>
        <taxon>Eukaryota</taxon>
        <taxon>Fungi</taxon>
        <taxon>Dikarya</taxon>
        <taxon>Ascomycota</taxon>
        <taxon>Pezizomycotina</taxon>
        <taxon>Sordariomycetes</taxon>
        <taxon>Hypocreomycetidae</taxon>
        <taxon>Hypocreales</taxon>
        <taxon>Clavicipitaceae</taxon>
        <taxon>Metarhizium</taxon>
    </lineage>
</organism>
<keyword evidence="5" id="KW-0804">Transcription</keyword>
<evidence type="ECO:0000259" key="9">
    <source>
        <dbReference type="PROSITE" id="PS50048"/>
    </source>
</evidence>
<dbReference type="Proteomes" id="UP000510686">
    <property type="component" value="Chromosome 1"/>
</dbReference>
<dbReference type="KEGG" id="mbrn:26239026"/>
<feature type="transmembrane region" description="Helical" evidence="8">
    <location>
        <begin position="541"/>
        <end position="562"/>
    </location>
</feature>
<dbReference type="PROSITE" id="PS50048">
    <property type="entry name" value="ZN2_CY6_FUNGAL_2"/>
    <property type="match status" value="1"/>
</dbReference>
<dbReference type="GO" id="GO:0006351">
    <property type="term" value="P:DNA-templated transcription"/>
    <property type="evidence" value="ECO:0007669"/>
    <property type="project" value="InterPro"/>
</dbReference>
<dbReference type="SMART" id="SM00906">
    <property type="entry name" value="Fungal_trans"/>
    <property type="match status" value="1"/>
</dbReference>
<evidence type="ECO:0000256" key="7">
    <source>
        <dbReference type="SAM" id="MobiDB-lite"/>
    </source>
</evidence>
<keyword evidence="2" id="KW-0479">Metal-binding</keyword>
<reference evidence="10 11" key="1">
    <citation type="submission" date="2020-07" db="EMBL/GenBank/DDBJ databases">
        <title>Telomere length de novo assembly of all 7 chromosomes of the fungus, Metarhizium brunneum, using a novel assembly pipeline.</title>
        <authorList>
            <person name="Saud z."/>
            <person name="Kortsinoglou A."/>
            <person name="Kouvelis V.N."/>
            <person name="Butt T.M."/>
        </authorList>
    </citation>
    <scope>NUCLEOTIDE SEQUENCE [LARGE SCALE GENOMIC DNA]</scope>
    <source>
        <strain evidence="10 11">4556</strain>
    </source>
</reference>
<dbReference type="OrthoDB" id="4060227at2759"/>
<dbReference type="InterPro" id="IPR001138">
    <property type="entry name" value="Zn2Cys6_DnaBD"/>
</dbReference>
<dbReference type="GO" id="GO:0008270">
    <property type="term" value="F:zinc ion binding"/>
    <property type="evidence" value="ECO:0007669"/>
    <property type="project" value="InterPro"/>
</dbReference>
<evidence type="ECO:0000313" key="10">
    <source>
        <dbReference type="EMBL" id="QLI64356.1"/>
    </source>
</evidence>
<evidence type="ECO:0000313" key="11">
    <source>
        <dbReference type="Proteomes" id="UP000510686"/>
    </source>
</evidence>
<dbReference type="GO" id="GO:0000976">
    <property type="term" value="F:transcription cis-regulatory region binding"/>
    <property type="evidence" value="ECO:0007669"/>
    <property type="project" value="TreeGrafter"/>
</dbReference>
<evidence type="ECO:0000256" key="1">
    <source>
        <dbReference type="ARBA" id="ARBA00004123"/>
    </source>
</evidence>
<feature type="domain" description="Zn(2)-C6 fungal-type" evidence="9">
    <location>
        <begin position="30"/>
        <end position="62"/>
    </location>
</feature>
<dbReference type="GO" id="GO:0006508">
    <property type="term" value="P:proteolysis"/>
    <property type="evidence" value="ECO:0007669"/>
    <property type="project" value="UniProtKB-KW"/>
</dbReference>
<keyword evidence="11" id="KW-1185">Reference proteome</keyword>
<dbReference type="GO" id="GO:0005634">
    <property type="term" value="C:nucleus"/>
    <property type="evidence" value="ECO:0007669"/>
    <property type="project" value="UniProtKB-SubCell"/>
</dbReference>
<dbReference type="PANTHER" id="PTHR31845">
    <property type="entry name" value="FINGER DOMAIN PROTEIN, PUTATIVE-RELATED"/>
    <property type="match status" value="1"/>
</dbReference>
<keyword evidence="6" id="KW-0539">Nucleus</keyword>
<dbReference type="Pfam" id="PF04082">
    <property type="entry name" value="Fungal_trans"/>
    <property type="match status" value="1"/>
</dbReference>
<dbReference type="InterPro" id="IPR051089">
    <property type="entry name" value="prtT"/>
</dbReference>
<feature type="compositionally biased region" description="Basic residues" evidence="7">
    <location>
        <begin position="135"/>
        <end position="147"/>
    </location>
</feature>
<dbReference type="SUPFAM" id="SSF57701">
    <property type="entry name" value="Zn2/Cys6 DNA-binding domain"/>
    <property type="match status" value="1"/>
</dbReference>
<dbReference type="Gene3D" id="4.10.240.10">
    <property type="entry name" value="Zn(2)-C6 fungal-type DNA-binding domain"/>
    <property type="match status" value="1"/>
</dbReference>
<accession>A0A7D5UQP4</accession>
<dbReference type="CDD" id="cd00067">
    <property type="entry name" value="GAL4"/>
    <property type="match status" value="1"/>
</dbReference>
<dbReference type="PANTHER" id="PTHR31845:SF17">
    <property type="entry name" value="ZN(II)2CYS6 TRANSCRIPTION FACTOR (EUROFUNG)"/>
    <property type="match status" value="1"/>
</dbReference>
<dbReference type="CDD" id="cd12148">
    <property type="entry name" value="fungal_TF_MHR"/>
    <property type="match status" value="1"/>
</dbReference>
<keyword evidence="8" id="KW-0472">Membrane</keyword>
<keyword evidence="10" id="KW-0378">Hydrolase</keyword>
<dbReference type="GO" id="GO:0008233">
    <property type="term" value="F:peptidase activity"/>
    <property type="evidence" value="ECO:0007669"/>
    <property type="project" value="UniProtKB-KW"/>
</dbReference>
<dbReference type="EMBL" id="CP058932">
    <property type="protein sequence ID" value="QLI64356.1"/>
    <property type="molecule type" value="Genomic_DNA"/>
</dbReference>
<evidence type="ECO:0000256" key="3">
    <source>
        <dbReference type="ARBA" id="ARBA00023015"/>
    </source>
</evidence>
<gene>
    <name evidence="10" type="primary">prtT_0</name>
    <name evidence="10" type="ORF">G6M90_00g009310</name>
</gene>
<dbReference type="GeneID" id="26239026"/>
<feature type="region of interest" description="Disordered" evidence="7">
    <location>
        <begin position="1"/>
        <end position="24"/>
    </location>
</feature>
<protein>
    <submittedName>
        <fullName evidence="10">Transcriptional activator of proteases prtT</fullName>
    </submittedName>
</protein>
<keyword evidence="8" id="KW-1133">Transmembrane helix</keyword>
<name>A0A7D5UQP4_9HYPO</name>